<dbReference type="Proteomes" id="UP000288859">
    <property type="component" value="Unassembled WGS sequence"/>
</dbReference>
<proteinExistence type="predicted"/>
<reference evidence="2 3" key="1">
    <citation type="submission" date="2017-03" db="EMBL/GenBank/DDBJ databases">
        <title>Genomes of endolithic fungi from Antarctica.</title>
        <authorList>
            <person name="Coleine C."/>
            <person name="Masonjones S."/>
            <person name="Stajich J.E."/>
        </authorList>
    </citation>
    <scope>NUCLEOTIDE SEQUENCE [LARGE SCALE GENOMIC DNA]</scope>
    <source>
        <strain evidence="2 3">CCFEE 6314</strain>
    </source>
</reference>
<evidence type="ECO:0000313" key="3">
    <source>
        <dbReference type="Proteomes" id="UP000288859"/>
    </source>
</evidence>
<comment type="caution">
    <text evidence="2">The sequence shown here is derived from an EMBL/GenBank/DDBJ whole genome shotgun (WGS) entry which is preliminary data.</text>
</comment>
<protein>
    <submittedName>
        <fullName evidence="2">Uncharacterized protein</fullName>
    </submittedName>
</protein>
<dbReference type="EMBL" id="NAJM01000060">
    <property type="protein sequence ID" value="RVX66498.1"/>
    <property type="molecule type" value="Genomic_DNA"/>
</dbReference>
<feature type="region of interest" description="Disordered" evidence="1">
    <location>
        <begin position="311"/>
        <end position="344"/>
    </location>
</feature>
<gene>
    <name evidence="2" type="ORF">B0A52_09783</name>
</gene>
<evidence type="ECO:0000313" key="2">
    <source>
        <dbReference type="EMBL" id="RVX66498.1"/>
    </source>
</evidence>
<name>A0A438MS55_EXOME</name>
<dbReference type="AlphaFoldDB" id="A0A438MS55"/>
<accession>A0A438MS55</accession>
<dbReference type="VEuPathDB" id="FungiDB:PV10_08595"/>
<feature type="compositionally biased region" description="Polar residues" evidence="1">
    <location>
        <begin position="311"/>
        <end position="322"/>
    </location>
</feature>
<dbReference type="OrthoDB" id="3596604at2759"/>
<sequence length="386" mass="42178">MPYIIYRDGDKDVNLTLPAQPGPGGLLVQSQLNSTCGDRCVDVTAFQAESYPSDTNLDDVYFVEQARYFTCSNNVSQAQDRNKELTWEYIFSDQVARMLAGALGWSANGPTQDGKSLYAVYTNASDLRFASTPSTKDMANKLASFTIGAVSFMDDSFAADRRYVSSTERPIAAQYLEVTWRYAAAILASIPLIHGLTLLAVVTWANHAIIKDDSHLSIAKVYHSFLQGLGDHGCLLKGHEMVQALNNPKVKYGHSGSLGHEGYLHVDVYEQGGRLVGNEGNLLEGWYDGASDKDPDIYYLSLDRARISTSRATMSRNETKSNGAEYPRPFAPIEPDRNEKKQSRLSGDTIAIAMDSRAESLVLIGVVSATTLSGGDLGVFEIASEI</sequence>
<organism evidence="2 3">
    <name type="scientific">Exophiala mesophila</name>
    <name type="common">Black yeast-like fungus</name>
    <dbReference type="NCBI Taxonomy" id="212818"/>
    <lineage>
        <taxon>Eukaryota</taxon>
        <taxon>Fungi</taxon>
        <taxon>Dikarya</taxon>
        <taxon>Ascomycota</taxon>
        <taxon>Pezizomycotina</taxon>
        <taxon>Eurotiomycetes</taxon>
        <taxon>Chaetothyriomycetidae</taxon>
        <taxon>Chaetothyriales</taxon>
        <taxon>Herpotrichiellaceae</taxon>
        <taxon>Exophiala</taxon>
    </lineage>
</organism>
<evidence type="ECO:0000256" key="1">
    <source>
        <dbReference type="SAM" id="MobiDB-lite"/>
    </source>
</evidence>